<dbReference type="PANTHER" id="PTHR24220:SF689">
    <property type="entry name" value="LIPOPROTEIN-RELEASING SYSTEM ATP-BINDING PROTEIN LOLD"/>
    <property type="match status" value="1"/>
</dbReference>
<dbReference type="PROSITE" id="PS00211">
    <property type="entry name" value="ABC_TRANSPORTER_1"/>
    <property type="match status" value="1"/>
</dbReference>
<evidence type="ECO:0000256" key="3">
    <source>
        <dbReference type="ARBA" id="ARBA00022840"/>
    </source>
</evidence>
<evidence type="ECO:0000313" key="5">
    <source>
        <dbReference type="EMBL" id="MFC5748501.1"/>
    </source>
</evidence>
<evidence type="ECO:0000256" key="2">
    <source>
        <dbReference type="ARBA" id="ARBA00022741"/>
    </source>
</evidence>
<keyword evidence="3 5" id="KW-0067">ATP-binding</keyword>
<dbReference type="InterPro" id="IPR015854">
    <property type="entry name" value="ABC_transpr_LolD-like"/>
</dbReference>
<dbReference type="PANTHER" id="PTHR24220">
    <property type="entry name" value="IMPORT ATP-BINDING PROTEIN"/>
    <property type="match status" value="1"/>
</dbReference>
<comment type="similarity">
    <text evidence="1">Belongs to the ABC transporter superfamily.</text>
</comment>
<evidence type="ECO:0000256" key="1">
    <source>
        <dbReference type="ARBA" id="ARBA00005417"/>
    </source>
</evidence>
<dbReference type="EMBL" id="JBHSON010000032">
    <property type="protein sequence ID" value="MFC5748501.1"/>
    <property type="molecule type" value="Genomic_DNA"/>
</dbReference>
<dbReference type="InterPro" id="IPR003593">
    <property type="entry name" value="AAA+_ATPase"/>
</dbReference>
<sequence>MTPVAATVLEADELYRFYRAAEGEETIALRGVSLTLEAGGFIAVTGPSGSGKSTLMSCLAGLDEPDGGTVRLDGTPISHRPERERARLRARLVGVVTQTGNLIDHLTVRRNIDLAQRIGARPDRAWREELLRELGLTARGGAEPAALSGGEAARAALAVALATRPPVVLADEPTGELDAHTESEVLALLSGLAESGVGVVVASHSPAVALAADRTVHLRDGRIMTSGEPRR</sequence>
<name>A0ABW0ZZ87_9ACTN</name>
<dbReference type="SUPFAM" id="SSF52540">
    <property type="entry name" value="P-loop containing nucleoside triphosphate hydrolases"/>
    <property type="match status" value="1"/>
</dbReference>
<dbReference type="RefSeq" id="WP_378284163.1">
    <property type="nucleotide sequence ID" value="NZ_JBHSON010000032.1"/>
</dbReference>
<evidence type="ECO:0000259" key="4">
    <source>
        <dbReference type="PROSITE" id="PS50893"/>
    </source>
</evidence>
<dbReference type="Gene3D" id="3.40.50.300">
    <property type="entry name" value="P-loop containing nucleotide triphosphate hydrolases"/>
    <property type="match status" value="1"/>
</dbReference>
<dbReference type="GO" id="GO:0005524">
    <property type="term" value="F:ATP binding"/>
    <property type="evidence" value="ECO:0007669"/>
    <property type="project" value="UniProtKB-KW"/>
</dbReference>
<dbReference type="Proteomes" id="UP001596074">
    <property type="component" value="Unassembled WGS sequence"/>
</dbReference>
<feature type="domain" description="ABC transporter" evidence="4">
    <location>
        <begin position="9"/>
        <end position="231"/>
    </location>
</feature>
<comment type="caution">
    <text evidence="5">The sequence shown here is derived from an EMBL/GenBank/DDBJ whole genome shotgun (WGS) entry which is preliminary data.</text>
</comment>
<dbReference type="InterPro" id="IPR017871">
    <property type="entry name" value="ABC_transporter-like_CS"/>
</dbReference>
<protein>
    <submittedName>
        <fullName evidence="5">ABC transporter ATP-binding protein</fullName>
    </submittedName>
</protein>
<organism evidence="5 6">
    <name type="scientific">Actinomadura rugatobispora</name>
    <dbReference type="NCBI Taxonomy" id="1994"/>
    <lineage>
        <taxon>Bacteria</taxon>
        <taxon>Bacillati</taxon>
        <taxon>Actinomycetota</taxon>
        <taxon>Actinomycetes</taxon>
        <taxon>Streptosporangiales</taxon>
        <taxon>Thermomonosporaceae</taxon>
        <taxon>Actinomadura</taxon>
    </lineage>
</organism>
<accession>A0ABW0ZZ87</accession>
<dbReference type="InterPro" id="IPR027417">
    <property type="entry name" value="P-loop_NTPase"/>
</dbReference>
<reference evidence="6" key="1">
    <citation type="journal article" date="2019" name="Int. J. Syst. Evol. Microbiol.">
        <title>The Global Catalogue of Microorganisms (GCM) 10K type strain sequencing project: providing services to taxonomists for standard genome sequencing and annotation.</title>
        <authorList>
            <consortium name="The Broad Institute Genomics Platform"/>
            <consortium name="The Broad Institute Genome Sequencing Center for Infectious Disease"/>
            <person name="Wu L."/>
            <person name="Ma J."/>
        </authorList>
    </citation>
    <scope>NUCLEOTIDE SEQUENCE [LARGE SCALE GENOMIC DNA]</scope>
    <source>
        <strain evidence="6">KCTC 42087</strain>
    </source>
</reference>
<gene>
    <name evidence="5" type="ORF">ACFPZN_23035</name>
</gene>
<evidence type="ECO:0000313" key="6">
    <source>
        <dbReference type="Proteomes" id="UP001596074"/>
    </source>
</evidence>
<dbReference type="InterPro" id="IPR003439">
    <property type="entry name" value="ABC_transporter-like_ATP-bd"/>
</dbReference>
<proteinExistence type="inferred from homology"/>
<dbReference type="SMART" id="SM00382">
    <property type="entry name" value="AAA"/>
    <property type="match status" value="1"/>
</dbReference>
<keyword evidence="2" id="KW-0547">Nucleotide-binding</keyword>
<dbReference type="PROSITE" id="PS50893">
    <property type="entry name" value="ABC_TRANSPORTER_2"/>
    <property type="match status" value="1"/>
</dbReference>
<keyword evidence="6" id="KW-1185">Reference proteome</keyword>
<dbReference type="Pfam" id="PF00005">
    <property type="entry name" value="ABC_tran"/>
    <property type="match status" value="1"/>
</dbReference>